<feature type="transmembrane region" description="Helical" evidence="1">
    <location>
        <begin position="20"/>
        <end position="44"/>
    </location>
</feature>
<keyword evidence="3" id="KW-1185">Reference proteome</keyword>
<evidence type="ECO:0000256" key="1">
    <source>
        <dbReference type="SAM" id="Phobius"/>
    </source>
</evidence>
<reference evidence="2" key="1">
    <citation type="journal article" date="2021" name="Nat. Commun.">
        <title>Genetic determinants of endophytism in the Arabidopsis root mycobiome.</title>
        <authorList>
            <person name="Mesny F."/>
            <person name="Miyauchi S."/>
            <person name="Thiergart T."/>
            <person name="Pickel B."/>
            <person name="Atanasova L."/>
            <person name="Karlsson M."/>
            <person name="Huettel B."/>
            <person name="Barry K.W."/>
            <person name="Haridas S."/>
            <person name="Chen C."/>
            <person name="Bauer D."/>
            <person name="Andreopoulos W."/>
            <person name="Pangilinan J."/>
            <person name="LaButti K."/>
            <person name="Riley R."/>
            <person name="Lipzen A."/>
            <person name="Clum A."/>
            <person name="Drula E."/>
            <person name="Henrissat B."/>
            <person name="Kohler A."/>
            <person name="Grigoriev I.V."/>
            <person name="Martin F.M."/>
            <person name="Hacquard S."/>
        </authorList>
    </citation>
    <scope>NUCLEOTIDE SEQUENCE</scope>
    <source>
        <strain evidence="2">MPI-CAGE-AT-0147</strain>
    </source>
</reference>
<name>A0A9P9J6P0_9HYPO</name>
<dbReference type="EMBL" id="JAGMUV010000009">
    <property type="protein sequence ID" value="KAH7143807.1"/>
    <property type="molecule type" value="Genomic_DNA"/>
</dbReference>
<keyword evidence="1" id="KW-1133">Transmembrane helix</keyword>
<accession>A0A9P9J6P0</accession>
<sequence>MNSTTTSTPHIVICLSEHAVFATVLLAFTIISVVFCAVFICIAINMEDEPNDHCDIIDIESLSDGFETQSLIRHDSICSMPTAPASPQLSYYDGADREGEQQTPNCGRQWSMMPNVSGRYVDDDLEMREGETFGEFAARLGMTSVGGDGTVGNKNNWAHFL</sequence>
<proteinExistence type="predicted"/>
<dbReference type="AlphaFoldDB" id="A0A9P9J6P0"/>
<comment type="caution">
    <text evidence="2">The sequence shown here is derived from an EMBL/GenBank/DDBJ whole genome shotgun (WGS) entry which is preliminary data.</text>
</comment>
<keyword evidence="1" id="KW-0812">Transmembrane</keyword>
<gene>
    <name evidence="2" type="ORF">EDB81DRAFT_796401</name>
</gene>
<dbReference type="Proteomes" id="UP000738349">
    <property type="component" value="Unassembled WGS sequence"/>
</dbReference>
<evidence type="ECO:0000313" key="3">
    <source>
        <dbReference type="Proteomes" id="UP000738349"/>
    </source>
</evidence>
<protein>
    <submittedName>
        <fullName evidence="2">Uncharacterized protein</fullName>
    </submittedName>
</protein>
<keyword evidence="1" id="KW-0472">Membrane</keyword>
<evidence type="ECO:0000313" key="2">
    <source>
        <dbReference type="EMBL" id="KAH7143807.1"/>
    </source>
</evidence>
<organism evidence="2 3">
    <name type="scientific">Dactylonectria macrodidyma</name>
    <dbReference type="NCBI Taxonomy" id="307937"/>
    <lineage>
        <taxon>Eukaryota</taxon>
        <taxon>Fungi</taxon>
        <taxon>Dikarya</taxon>
        <taxon>Ascomycota</taxon>
        <taxon>Pezizomycotina</taxon>
        <taxon>Sordariomycetes</taxon>
        <taxon>Hypocreomycetidae</taxon>
        <taxon>Hypocreales</taxon>
        <taxon>Nectriaceae</taxon>
        <taxon>Dactylonectria</taxon>
    </lineage>
</organism>